<evidence type="ECO:0000313" key="6">
    <source>
        <dbReference type="Proteomes" id="UP001178507"/>
    </source>
</evidence>
<dbReference type="PROSITE" id="PS50011">
    <property type="entry name" value="PROTEIN_KINASE_DOM"/>
    <property type="match status" value="1"/>
</dbReference>
<dbReference type="PROSITE" id="PS50222">
    <property type="entry name" value="EF_HAND_2"/>
    <property type="match status" value="1"/>
</dbReference>
<evidence type="ECO:0000259" key="3">
    <source>
        <dbReference type="PROSITE" id="PS50011"/>
    </source>
</evidence>
<comment type="similarity">
    <text evidence="2">Belongs to the protein kinase superfamily. Ser/Thr protein kinase family. CDPK subfamily.</text>
</comment>
<feature type="domain" description="Protein kinase" evidence="3">
    <location>
        <begin position="1"/>
        <end position="69"/>
    </location>
</feature>
<keyword evidence="1" id="KW-0106">Calcium</keyword>
<name>A0AA36MMS1_9DINO</name>
<dbReference type="InterPro" id="IPR000719">
    <property type="entry name" value="Prot_kinase_dom"/>
</dbReference>
<dbReference type="GO" id="GO:0005509">
    <property type="term" value="F:calcium ion binding"/>
    <property type="evidence" value="ECO:0007669"/>
    <property type="project" value="InterPro"/>
</dbReference>
<dbReference type="GO" id="GO:0005524">
    <property type="term" value="F:ATP binding"/>
    <property type="evidence" value="ECO:0007669"/>
    <property type="project" value="InterPro"/>
</dbReference>
<dbReference type="AlphaFoldDB" id="A0AA36MMS1"/>
<dbReference type="InterPro" id="IPR002048">
    <property type="entry name" value="EF_hand_dom"/>
</dbReference>
<keyword evidence="6" id="KW-1185">Reference proteome</keyword>
<accession>A0AA36MMS1</accession>
<dbReference type="Gene3D" id="1.10.238.10">
    <property type="entry name" value="EF-hand"/>
    <property type="match status" value="2"/>
</dbReference>
<dbReference type="Proteomes" id="UP001178507">
    <property type="component" value="Unassembled WGS sequence"/>
</dbReference>
<dbReference type="InterPro" id="IPR011992">
    <property type="entry name" value="EF-hand-dom_pair"/>
</dbReference>
<dbReference type="Gene3D" id="1.10.510.10">
    <property type="entry name" value="Transferase(Phosphotransferase) domain 1"/>
    <property type="match status" value="1"/>
</dbReference>
<dbReference type="InterPro" id="IPR011009">
    <property type="entry name" value="Kinase-like_dom_sf"/>
</dbReference>
<reference evidence="5" key="1">
    <citation type="submission" date="2023-08" db="EMBL/GenBank/DDBJ databases">
        <authorList>
            <person name="Chen Y."/>
            <person name="Shah S."/>
            <person name="Dougan E. K."/>
            <person name="Thang M."/>
            <person name="Chan C."/>
        </authorList>
    </citation>
    <scope>NUCLEOTIDE SEQUENCE</scope>
</reference>
<proteinExistence type="inferred from homology"/>
<dbReference type="SUPFAM" id="SSF56112">
    <property type="entry name" value="Protein kinase-like (PK-like)"/>
    <property type="match status" value="1"/>
</dbReference>
<evidence type="ECO:0000256" key="2">
    <source>
        <dbReference type="ARBA" id="ARBA00024334"/>
    </source>
</evidence>
<dbReference type="EMBL" id="CAUJNA010000543">
    <property type="protein sequence ID" value="CAJ1378434.1"/>
    <property type="molecule type" value="Genomic_DNA"/>
</dbReference>
<feature type="domain" description="EF-hand" evidence="4">
    <location>
        <begin position="150"/>
        <end position="185"/>
    </location>
</feature>
<protein>
    <submittedName>
        <fullName evidence="5">Uncharacterized protein</fullName>
    </submittedName>
</protein>
<evidence type="ECO:0000313" key="5">
    <source>
        <dbReference type="EMBL" id="CAJ1378434.1"/>
    </source>
</evidence>
<gene>
    <name evidence="5" type="ORF">EVOR1521_LOCUS6978</name>
</gene>
<dbReference type="PROSITE" id="PS00018">
    <property type="entry name" value="EF_HAND_1"/>
    <property type="match status" value="1"/>
</dbReference>
<comment type="caution">
    <text evidence="5">The sequence shown here is derived from an EMBL/GenBank/DDBJ whole genome shotgun (WGS) entry which is preliminary data.</text>
</comment>
<dbReference type="SUPFAM" id="SSF47473">
    <property type="entry name" value="EF-hand"/>
    <property type="match status" value="1"/>
</dbReference>
<dbReference type="Pfam" id="PF13499">
    <property type="entry name" value="EF-hand_7"/>
    <property type="match status" value="1"/>
</dbReference>
<sequence length="375" mass="42043">MLEFRAHIGRRGFQQRRQDYCDLYETFRSSPGHQRLWRSREARDFLRRLLVARPEDRPTAEEALAHPWLVRHQPDPVPIDQALLQSFAGFTEAPQMHRSCLYALAGKGFLEELDADMVGYAFSQADSDNDGKVCLEDLVASQESRWWWSSQKVDMAAFFKAADQDGKGYLGYTDFLAACLFEIHSTFDGSLVNSTFDVLDHDRNGLLKAEDVRPAFRRYPEGLPKYCPFRRDEWQSCVFREAEEESAQASSEGSEAPGFLERIFGGLFCRLNDAESSEPADDAEAPFQKKVDELKSSTACRLPATVPAANMVLAARALAPQDPPMLQAGRSFQLKPPKGLSVNTGTSFSTASTFASLSSGPQQLAPARSSYYVWH</sequence>
<organism evidence="5 6">
    <name type="scientific">Effrenium voratum</name>
    <dbReference type="NCBI Taxonomy" id="2562239"/>
    <lineage>
        <taxon>Eukaryota</taxon>
        <taxon>Sar</taxon>
        <taxon>Alveolata</taxon>
        <taxon>Dinophyceae</taxon>
        <taxon>Suessiales</taxon>
        <taxon>Symbiodiniaceae</taxon>
        <taxon>Effrenium</taxon>
    </lineage>
</organism>
<evidence type="ECO:0000256" key="1">
    <source>
        <dbReference type="ARBA" id="ARBA00022837"/>
    </source>
</evidence>
<evidence type="ECO:0000259" key="4">
    <source>
        <dbReference type="PROSITE" id="PS50222"/>
    </source>
</evidence>
<dbReference type="InterPro" id="IPR018247">
    <property type="entry name" value="EF_Hand_1_Ca_BS"/>
</dbReference>
<dbReference type="GO" id="GO:0004672">
    <property type="term" value="F:protein kinase activity"/>
    <property type="evidence" value="ECO:0007669"/>
    <property type="project" value="InterPro"/>
</dbReference>